<dbReference type="EMBL" id="JAGSOT010000006">
    <property type="protein sequence ID" value="MBR7795092.1"/>
    <property type="molecule type" value="Genomic_DNA"/>
</dbReference>
<feature type="transmembrane region" description="Helical" evidence="8">
    <location>
        <begin position="805"/>
        <end position="826"/>
    </location>
</feature>
<evidence type="ECO:0000256" key="2">
    <source>
        <dbReference type="ARBA" id="ARBA00008338"/>
    </source>
</evidence>
<comment type="caution">
    <text evidence="9">The sequence shown here is derived from an EMBL/GenBank/DDBJ whole genome shotgun (WGS) entry which is preliminary data.</text>
</comment>
<comment type="subcellular location">
    <subcellularLocation>
        <location evidence="1">Cell membrane</location>
        <topology evidence="1">Multi-pass membrane protein</topology>
    </subcellularLocation>
</comment>
<keyword evidence="6 8" id="KW-0472">Membrane</keyword>
<feature type="transmembrane region" description="Helical" evidence="8">
    <location>
        <begin position="774"/>
        <end position="793"/>
    </location>
</feature>
<protein>
    <submittedName>
        <fullName evidence="9">Type VII secretion protein EsaA</fullName>
    </submittedName>
</protein>
<name>A0A941IA69_9BACI</name>
<evidence type="ECO:0000313" key="9">
    <source>
        <dbReference type="EMBL" id="MBR7795092.1"/>
    </source>
</evidence>
<feature type="transmembrane region" description="Helical" evidence="8">
    <location>
        <begin position="906"/>
        <end position="926"/>
    </location>
</feature>
<evidence type="ECO:0000256" key="4">
    <source>
        <dbReference type="ARBA" id="ARBA00022692"/>
    </source>
</evidence>
<feature type="coiled-coil region" evidence="7">
    <location>
        <begin position="231"/>
        <end position="265"/>
    </location>
</feature>
<dbReference type="AlphaFoldDB" id="A0A941IA69"/>
<evidence type="ECO:0000256" key="7">
    <source>
        <dbReference type="SAM" id="Coils"/>
    </source>
</evidence>
<proteinExistence type="inferred from homology"/>
<keyword evidence="5 8" id="KW-1133">Transmembrane helix</keyword>
<keyword evidence="10" id="KW-1185">Reference proteome</keyword>
<organism evidence="9 10">
    <name type="scientific">Virgibacillus salarius</name>
    <dbReference type="NCBI Taxonomy" id="447199"/>
    <lineage>
        <taxon>Bacteria</taxon>
        <taxon>Bacillati</taxon>
        <taxon>Bacillota</taxon>
        <taxon>Bacilli</taxon>
        <taxon>Bacillales</taxon>
        <taxon>Bacillaceae</taxon>
        <taxon>Virgibacillus</taxon>
    </lineage>
</organism>
<accession>A0A941IA69</accession>
<dbReference type="PANTHER" id="PTHR30294:SF29">
    <property type="entry name" value="MULTIDRUG ABC TRANSPORTER PERMEASE YBHS-RELATED"/>
    <property type="match status" value="1"/>
</dbReference>
<dbReference type="GO" id="GO:0005886">
    <property type="term" value="C:plasma membrane"/>
    <property type="evidence" value="ECO:0007669"/>
    <property type="project" value="UniProtKB-SubCell"/>
</dbReference>
<dbReference type="InterPro" id="IPR051449">
    <property type="entry name" value="ABC-2_transporter_component"/>
</dbReference>
<gene>
    <name evidence="9" type="primary">esaA</name>
    <name evidence="9" type="ORF">KCX74_03435</name>
</gene>
<evidence type="ECO:0000256" key="1">
    <source>
        <dbReference type="ARBA" id="ARBA00004651"/>
    </source>
</evidence>
<dbReference type="Proteomes" id="UP000675284">
    <property type="component" value="Unassembled WGS sequence"/>
</dbReference>
<evidence type="ECO:0000256" key="3">
    <source>
        <dbReference type="ARBA" id="ARBA00022475"/>
    </source>
</evidence>
<evidence type="ECO:0000313" key="10">
    <source>
        <dbReference type="Proteomes" id="UP000675284"/>
    </source>
</evidence>
<comment type="similarity">
    <text evidence="2">Belongs to the EsaA family.</text>
</comment>
<evidence type="ECO:0000256" key="5">
    <source>
        <dbReference type="ARBA" id="ARBA00022989"/>
    </source>
</evidence>
<dbReference type="PANTHER" id="PTHR30294">
    <property type="entry name" value="MEMBRANE COMPONENT OF ABC TRANSPORTER YHHJ-RELATED"/>
    <property type="match status" value="1"/>
</dbReference>
<dbReference type="NCBIfam" id="TIGR03929">
    <property type="entry name" value="T7_esaA_Nterm"/>
    <property type="match status" value="1"/>
</dbReference>
<sequence length="943" mass="108422">MDKGMKASIGLSMKVLIILLLPLLLFRYVDSQPRIILEEESSIRSVAIVNEDTGYESELQSINLGHEIPILLKDQEDYSWTVVNRSTAEQGLANKNYDAIMYIPSNYSKNIMTFKENQPTKASLHYVIQPNLEAKERQRIHRQMANAKNIINQEMISLYWNYVSQQVNHIRDQFDLIVEKEIAFQDAMYSFYTPSSKTLAYEIDVHKSNLKNILKDTSQVDEISSSNVHTAEKVENKMKSFAKALNEYKETQKKQQRLLEIYLDENQEAFHEGLTRYHQALEESITSIEEQFKQQSVLFKENRNQLLGNFEHLKNNVVHGRNYVDKWNEIQAKKYELLLLKINTYKDKFLNEPNTKLDKAIRNLKGLKRDIIDIPTAPNVNEVITIDLAKLSEHMAELGKAIDQFSAASEEEPEIPKEDKADWNNIVNNFAKLDTELNALVELQSNNPNPNEIIDVWEEHVNEWNKTYKKLMDQIEEPILKLVNNIEEKQNKILVSKEISDERREFLKGEFEKLKLDNKPLISLIVYSEELSVYMNTLNQKKKVNNDILSVFEKELHTLTTLNSNYYTKLNDVFGKNLNAINSSKSVGEERIGLSELIKNTEDLFASYNDKLNQGKTNIKSIIEEMELGSANITEKLQKINDHTFEWKISPVLEQLDGEMMVEIQQGTMSDLEHMAELLNKLNENQNQITSSTEELQEQVNTVQQQSDELNNKWSQNVASSEKVRNEIYDILGNTIVDGQVNPLVFNYLSNPVQVEGQLNGQVKAETEDRIPPVIMFIIILLSGLLIGFLSNYYSNTSYLVQGGLFLLLNIAVGLIISIYGLNMYSLDNARAMQWSLFTILLLVTCANIVRGGLFIGQFVGWITSMMMIVFFISPLVDLIVPEFRFNNPITDVYISLQYGTGESTYLAMFILALISLLMSALIYTIQQFKNKSKVDEDEEEAL</sequence>
<dbReference type="Gene3D" id="3.40.1710.10">
    <property type="entry name" value="abc type-2 transporter like domain"/>
    <property type="match status" value="1"/>
</dbReference>
<dbReference type="RefSeq" id="WP_026682173.1">
    <property type="nucleotide sequence ID" value="NZ_BAAACY010000145.1"/>
</dbReference>
<reference evidence="9" key="1">
    <citation type="submission" date="2021-04" db="EMBL/GenBank/DDBJ databases">
        <title>Isolation and polyphasic classification of algal microorganism.</title>
        <authorList>
            <person name="Wang S."/>
        </authorList>
    </citation>
    <scope>NUCLEOTIDE SEQUENCE</scope>
    <source>
        <strain evidence="9">720a</strain>
    </source>
</reference>
<evidence type="ECO:0000256" key="8">
    <source>
        <dbReference type="SAM" id="Phobius"/>
    </source>
</evidence>
<evidence type="ECO:0000256" key="6">
    <source>
        <dbReference type="ARBA" id="ARBA00023136"/>
    </source>
</evidence>
<keyword evidence="3" id="KW-1003">Cell membrane</keyword>
<feature type="coiled-coil region" evidence="7">
    <location>
        <begin position="675"/>
        <end position="713"/>
    </location>
</feature>
<dbReference type="InterPro" id="IPR023838">
    <property type="entry name" value="T7SS_EsaA"/>
</dbReference>
<keyword evidence="7" id="KW-0175">Coiled coil</keyword>
<feature type="transmembrane region" description="Helical" evidence="8">
    <location>
        <begin position="859"/>
        <end position="877"/>
    </location>
</feature>
<keyword evidence="4 8" id="KW-0812">Transmembrane</keyword>
<feature type="transmembrane region" description="Helical" evidence="8">
    <location>
        <begin position="832"/>
        <end position="850"/>
    </location>
</feature>